<keyword evidence="1" id="KW-1185">Reference proteome</keyword>
<accession>A0A1I7XFZ4</accession>
<dbReference type="SUPFAM" id="SSF56112">
    <property type="entry name" value="Protein kinase-like (PK-like)"/>
    <property type="match status" value="1"/>
</dbReference>
<dbReference type="WBParaSite" id="Hba_16437">
    <property type="protein sequence ID" value="Hba_16437"/>
    <property type="gene ID" value="Hba_16437"/>
</dbReference>
<organism evidence="1 2">
    <name type="scientific">Heterorhabditis bacteriophora</name>
    <name type="common">Entomopathogenic nematode worm</name>
    <dbReference type="NCBI Taxonomy" id="37862"/>
    <lineage>
        <taxon>Eukaryota</taxon>
        <taxon>Metazoa</taxon>
        <taxon>Ecdysozoa</taxon>
        <taxon>Nematoda</taxon>
        <taxon>Chromadorea</taxon>
        <taxon>Rhabditida</taxon>
        <taxon>Rhabditina</taxon>
        <taxon>Rhabditomorpha</taxon>
        <taxon>Strongyloidea</taxon>
        <taxon>Heterorhabditidae</taxon>
        <taxon>Heterorhabditis</taxon>
    </lineage>
</organism>
<dbReference type="Gene3D" id="3.90.1200.10">
    <property type="match status" value="1"/>
</dbReference>
<sequence>MKNDENWIGDFQGYYLILETLNQSGDLEQKKCKCNMCYYFARQFMNECINSYIKKDFSQTNSPEFRDYTTMMISMNQMLINEHSELANCLTVLHDKVIQKKSWYEDYMNTYQAEDMISVYTHGDLWAPQILWKNGCIHGIVDWALCHPGSLEDYKSTLPYTCAQSMFAAAMWSHSTVLLKGGKDDKERIKEITMRLKSIVEETINSYQWI</sequence>
<protein>
    <submittedName>
        <fullName evidence="2">CHK domain-containing protein</fullName>
    </submittedName>
</protein>
<dbReference type="InterPro" id="IPR011009">
    <property type="entry name" value="Kinase-like_dom_sf"/>
</dbReference>
<name>A0A1I7XFZ4_HETBA</name>
<reference evidence="2" key="1">
    <citation type="submission" date="2016-11" db="UniProtKB">
        <authorList>
            <consortium name="WormBaseParasite"/>
        </authorList>
    </citation>
    <scope>IDENTIFICATION</scope>
</reference>
<dbReference type="AlphaFoldDB" id="A0A1I7XFZ4"/>
<dbReference type="Proteomes" id="UP000095283">
    <property type="component" value="Unplaced"/>
</dbReference>
<proteinExistence type="predicted"/>
<evidence type="ECO:0000313" key="2">
    <source>
        <dbReference type="WBParaSite" id="Hba_16437"/>
    </source>
</evidence>
<evidence type="ECO:0000313" key="1">
    <source>
        <dbReference type="Proteomes" id="UP000095283"/>
    </source>
</evidence>